<dbReference type="SUPFAM" id="SSF51735">
    <property type="entry name" value="NAD(P)-binding Rossmann-fold domains"/>
    <property type="match status" value="1"/>
</dbReference>
<feature type="domain" description="Pyrroline-5-carboxylate reductase catalytic N-terminal" evidence="2">
    <location>
        <begin position="4"/>
        <end position="94"/>
    </location>
</feature>
<sequence>MSDITIIGTGSMARGIASRAVAAGRTVQLLAHEDRAKAEALAAELGGTVTAGVLGDDITGAMVVPAVYFDASKAIASQYGDALAGKVYVDITNPVDFSTFDGLAVAAGTSAAEEIQKLTPAKVVKAFNTTFGGTLVSGAVSGQELDVLIAGDDEAAVRSVADFVSAASLNAVVVGPLRRAQQLEQTGFLNILLSANDSLPEYQWNSALKFLPAV</sequence>
<dbReference type="InterPro" id="IPR036291">
    <property type="entry name" value="NAD(P)-bd_dom_sf"/>
</dbReference>
<dbReference type="GO" id="GO:0016491">
    <property type="term" value="F:oxidoreductase activity"/>
    <property type="evidence" value="ECO:0007669"/>
    <property type="project" value="UniProtKB-KW"/>
</dbReference>
<organism evidence="3 4">
    <name type="scientific">Sinomonas atrocyanea</name>
    <dbReference type="NCBI Taxonomy" id="37927"/>
    <lineage>
        <taxon>Bacteria</taxon>
        <taxon>Bacillati</taxon>
        <taxon>Actinomycetota</taxon>
        <taxon>Actinomycetes</taxon>
        <taxon>Micrococcales</taxon>
        <taxon>Micrococcaceae</taxon>
        <taxon>Sinomonas</taxon>
    </lineage>
</organism>
<gene>
    <name evidence="3" type="ORF">SA2016_3553</name>
</gene>
<dbReference type="Proteomes" id="UP000070134">
    <property type="component" value="Chromosome"/>
</dbReference>
<proteinExistence type="predicted"/>
<dbReference type="EMBL" id="CP014518">
    <property type="protein sequence ID" value="AMM34212.1"/>
    <property type="molecule type" value="Genomic_DNA"/>
</dbReference>
<dbReference type="PANTHER" id="PTHR14239:SF10">
    <property type="entry name" value="REDUCTASE"/>
    <property type="match status" value="1"/>
</dbReference>
<name>A0A127A954_9MICC</name>
<dbReference type="OrthoDB" id="5738121at2"/>
<evidence type="ECO:0000256" key="1">
    <source>
        <dbReference type="ARBA" id="ARBA00023002"/>
    </source>
</evidence>
<protein>
    <recommendedName>
        <fullName evidence="2">Pyrroline-5-carboxylate reductase catalytic N-terminal domain-containing protein</fullName>
    </recommendedName>
</protein>
<accession>A0A127A954</accession>
<evidence type="ECO:0000313" key="3">
    <source>
        <dbReference type="EMBL" id="AMM34212.1"/>
    </source>
</evidence>
<reference evidence="3 4" key="1">
    <citation type="submission" date="2016-02" db="EMBL/GenBank/DDBJ databases">
        <title>Complete genome of Sinomonas atrocyanea KCTC 3377.</title>
        <authorList>
            <person name="Kim K.M."/>
        </authorList>
    </citation>
    <scope>NUCLEOTIDE SEQUENCE [LARGE SCALE GENOMIC DNA]</scope>
    <source>
        <strain evidence="3 4">KCTC 3377</strain>
    </source>
</reference>
<evidence type="ECO:0000259" key="2">
    <source>
        <dbReference type="Pfam" id="PF03807"/>
    </source>
</evidence>
<dbReference type="RefSeq" id="WP_066500643.1">
    <property type="nucleotide sequence ID" value="NZ_BJMO01000079.1"/>
</dbReference>
<dbReference type="AlphaFoldDB" id="A0A127A954"/>
<keyword evidence="1" id="KW-0560">Oxidoreductase</keyword>
<dbReference type="STRING" id="37927.SA2016_3553"/>
<keyword evidence="4" id="KW-1185">Reference proteome</keyword>
<dbReference type="InterPro" id="IPR051267">
    <property type="entry name" value="STEAP_metalloreductase"/>
</dbReference>
<dbReference type="Pfam" id="PF03807">
    <property type="entry name" value="F420_oxidored"/>
    <property type="match status" value="1"/>
</dbReference>
<evidence type="ECO:0000313" key="4">
    <source>
        <dbReference type="Proteomes" id="UP000070134"/>
    </source>
</evidence>
<dbReference type="KEGG" id="satk:SA2016_3553"/>
<dbReference type="InterPro" id="IPR028939">
    <property type="entry name" value="P5C_Rdtase_cat_N"/>
</dbReference>
<dbReference type="PANTHER" id="PTHR14239">
    <property type="entry name" value="DUDULIN-RELATED"/>
    <property type="match status" value="1"/>
</dbReference>
<dbReference type="PATRIC" id="fig|37927.3.peg.3646"/>
<dbReference type="Gene3D" id="3.40.50.720">
    <property type="entry name" value="NAD(P)-binding Rossmann-like Domain"/>
    <property type="match status" value="1"/>
</dbReference>